<evidence type="ECO:0000259" key="1">
    <source>
        <dbReference type="Pfam" id="PF13873"/>
    </source>
</evidence>
<dbReference type="AlphaFoldDB" id="A0AA47P6Q1"/>
<comment type="caution">
    <text evidence="2">The sequence shown here is derived from an EMBL/GenBank/DDBJ whole genome shotgun (WGS) entry which is preliminary data.</text>
</comment>
<protein>
    <recommendedName>
        <fullName evidence="1">Myb/SANT-like DNA-binding domain-containing protein</fullName>
    </recommendedName>
</protein>
<dbReference type="Pfam" id="PF13873">
    <property type="entry name" value="Myb_DNA-bind_5"/>
    <property type="match status" value="1"/>
</dbReference>
<evidence type="ECO:0000313" key="3">
    <source>
        <dbReference type="Proteomes" id="UP001174136"/>
    </source>
</evidence>
<proteinExistence type="predicted"/>
<organism evidence="2 3">
    <name type="scientific">Merluccius polli</name>
    <name type="common">Benguela hake</name>
    <name type="synonym">Merluccius cadenati</name>
    <dbReference type="NCBI Taxonomy" id="89951"/>
    <lineage>
        <taxon>Eukaryota</taxon>
        <taxon>Metazoa</taxon>
        <taxon>Chordata</taxon>
        <taxon>Craniata</taxon>
        <taxon>Vertebrata</taxon>
        <taxon>Euteleostomi</taxon>
        <taxon>Actinopterygii</taxon>
        <taxon>Neopterygii</taxon>
        <taxon>Teleostei</taxon>
        <taxon>Neoteleostei</taxon>
        <taxon>Acanthomorphata</taxon>
        <taxon>Zeiogadaria</taxon>
        <taxon>Gadariae</taxon>
        <taxon>Gadiformes</taxon>
        <taxon>Gadoidei</taxon>
        <taxon>Merlucciidae</taxon>
        <taxon>Merluccius</taxon>
    </lineage>
</organism>
<keyword evidence="3" id="KW-1185">Reference proteome</keyword>
<accession>A0AA47P6Q1</accession>
<dbReference type="InterPro" id="IPR028002">
    <property type="entry name" value="Myb_DNA-bind_5"/>
</dbReference>
<feature type="domain" description="Myb/SANT-like DNA-binding" evidence="1">
    <location>
        <begin position="7"/>
        <end position="58"/>
    </location>
</feature>
<name>A0AA47P6Q1_MERPO</name>
<dbReference type="Proteomes" id="UP001174136">
    <property type="component" value="Unassembled WGS sequence"/>
</dbReference>
<reference evidence="2" key="1">
    <citation type="journal article" date="2023" name="Front. Mar. Sci.">
        <title>A new Merluccius polli reference genome to investigate the effects of global change in West African waters.</title>
        <authorList>
            <person name="Mateo J.L."/>
            <person name="Blanco-Fernandez C."/>
            <person name="Garcia-Vazquez E."/>
            <person name="Machado-Schiaffino G."/>
        </authorList>
    </citation>
    <scope>NUCLEOTIDE SEQUENCE</scope>
    <source>
        <strain evidence="2">C29</strain>
        <tissue evidence="2">Fin</tissue>
    </source>
</reference>
<sequence>MTTERKRSTYFNALELEVLMLAYGKYEHIFRRKSNTAAAAKEREAAWEKIAARVYSVVVVTLFLWIRPWVCGICQSPQRISSRLNSLRIIMSVTPVRAGSGPVMTNHIYFTVTQNRPTNRHRTLNIEHNTYFEAS</sequence>
<gene>
    <name evidence="2" type="ORF">N1851_005488</name>
</gene>
<dbReference type="EMBL" id="JAOPHQ010000885">
    <property type="protein sequence ID" value="KAK0152851.1"/>
    <property type="molecule type" value="Genomic_DNA"/>
</dbReference>
<evidence type="ECO:0000313" key="2">
    <source>
        <dbReference type="EMBL" id="KAK0152851.1"/>
    </source>
</evidence>